<proteinExistence type="predicted"/>
<feature type="domain" description="NACHT" evidence="2">
    <location>
        <begin position="131"/>
        <end position="248"/>
    </location>
</feature>
<sequence length="671" mass="75499">MSEEQKKVSNNDLRNSQCEGGFVRADTVNADQIGAKINNYNVVVNPPGTQLTRQEYRNRQALLTKVKNFWVKGVLEKSLYHQVMIELGLEERPDAITNPWSEIHEIGDDSPQPLREGTKVIDFFDKIGTGATLLILGEPGSGKTTTLLELARNLIARAEQDTNQLIPVVFNLSSWAKKRQTIADWLVDELNSKYDVTKKIGEALVTQQQLLPLLDGLDEVKSDYRDDCITQLNEFKQNSGVELVVCSRIKDYEALSNRLNFQQAVCIRLLTSKQVGHYLDSVGADLIGLRTLIAKDKVLQELAQSPLMLNIMTLAYQGVAVEDLPRTDVVEERRKQLFDAYIKKMFKRRKTNQRYENAQVKYWLIWLAQRMVEESQTIFLIEKMQPSWLVNRKQKRIYRLMFGLMAGLMVGLMAGLMAGLIVWLIVWLMAGLMLGLDKKATEEIKTVERLDINWKKILINWEINRLMGGRIVGLIVGLIVGSMVGLMFWLNFGLKGGLMAGLMAGLTVVLMGGLMGGLIEGLESSEIEIKTSPNQGIWKSARNAITVCLMGGLMFWLIGGLIVGLIGGLGTGLIRGLMVGLKVGLIEGLIIGLIIGLMVGLKNGGQACIHHFSLRLALYFNKYIPWNYARFLDYAADRIFLQKVGGGYIFIHRMLMEHFAEMEPENLEFRI</sequence>
<dbReference type="eggNOG" id="COG5635">
    <property type="taxonomic scope" value="Bacteria"/>
</dbReference>
<dbReference type="RefSeq" id="WP_008188096.1">
    <property type="nucleotide sequence ID" value="NZ_GL890956.1"/>
</dbReference>
<evidence type="ECO:0000256" key="1">
    <source>
        <dbReference type="SAM" id="Phobius"/>
    </source>
</evidence>
<dbReference type="OrthoDB" id="419058at2"/>
<feature type="transmembrane region" description="Helical" evidence="1">
    <location>
        <begin position="543"/>
        <end position="567"/>
    </location>
</feature>
<feature type="transmembrane region" description="Helical" evidence="1">
    <location>
        <begin position="579"/>
        <end position="601"/>
    </location>
</feature>
<keyword evidence="1" id="KW-0812">Transmembrane</keyword>
<organism evidence="3 4">
    <name type="scientific">Moorena producens 3L</name>
    <dbReference type="NCBI Taxonomy" id="489825"/>
    <lineage>
        <taxon>Bacteria</taxon>
        <taxon>Bacillati</taxon>
        <taxon>Cyanobacteriota</taxon>
        <taxon>Cyanophyceae</taxon>
        <taxon>Coleofasciculales</taxon>
        <taxon>Coleofasciculaceae</taxon>
        <taxon>Moorena</taxon>
    </lineage>
</organism>
<name>F4XYS7_9CYAN</name>
<dbReference type="HOGENOM" id="CLU_015799_0_0_3"/>
<dbReference type="Pfam" id="PF05729">
    <property type="entry name" value="NACHT"/>
    <property type="match status" value="1"/>
</dbReference>
<evidence type="ECO:0000313" key="3">
    <source>
        <dbReference type="EMBL" id="EGJ30218.1"/>
    </source>
</evidence>
<evidence type="ECO:0000313" key="4">
    <source>
        <dbReference type="Proteomes" id="UP000003959"/>
    </source>
</evidence>
<feature type="transmembrane region" description="Helical" evidence="1">
    <location>
        <begin position="498"/>
        <end position="522"/>
    </location>
</feature>
<accession>F4XYS7</accession>
<dbReference type="SUPFAM" id="SSF52540">
    <property type="entry name" value="P-loop containing nucleoside triphosphate hydrolases"/>
    <property type="match status" value="1"/>
</dbReference>
<keyword evidence="1" id="KW-1133">Transmembrane helix</keyword>
<dbReference type="InterPro" id="IPR007111">
    <property type="entry name" value="NACHT_NTPase"/>
</dbReference>
<dbReference type="AlphaFoldDB" id="F4XYS7"/>
<dbReference type="Gene3D" id="3.40.50.300">
    <property type="entry name" value="P-loop containing nucleotide triphosphate hydrolases"/>
    <property type="match status" value="1"/>
</dbReference>
<dbReference type="EMBL" id="GL890956">
    <property type="protein sequence ID" value="EGJ30218.1"/>
    <property type="molecule type" value="Genomic_DNA"/>
</dbReference>
<feature type="transmembrane region" description="Helical" evidence="1">
    <location>
        <begin position="471"/>
        <end position="492"/>
    </location>
</feature>
<keyword evidence="4" id="KW-1185">Reference proteome</keyword>
<gene>
    <name evidence="3" type="ORF">LYNGBM3L_52790</name>
</gene>
<dbReference type="PROSITE" id="PS50837">
    <property type="entry name" value="NACHT"/>
    <property type="match status" value="1"/>
</dbReference>
<protein>
    <recommendedName>
        <fullName evidence="2">NACHT domain-containing protein</fullName>
    </recommendedName>
</protein>
<keyword evidence="1" id="KW-0472">Membrane</keyword>
<reference evidence="4" key="1">
    <citation type="journal article" date="2011" name="Proc. Natl. Acad. Sci. U.S.A.">
        <title>Genomic insights into the physiology and ecology of the marine filamentous cyanobacterium Lyngbya majuscula.</title>
        <authorList>
            <person name="Jones A.C."/>
            <person name="Monroe E.A."/>
            <person name="Podell S."/>
            <person name="Hess W.R."/>
            <person name="Klages S."/>
            <person name="Esquenazi E."/>
            <person name="Niessen S."/>
            <person name="Hoover H."/>
            <person name="Rothmann M."/>
            <person name="Lasken R.S."/>
            <person name="Yates J.R.III."/>
            <person name="Reinhardt R."/>
            <person name="Kube M."/>
            <person name="Burkart M.D."/>
            <person name="Allen E.E."/>
            <person name="Dorrestein P.C."/>
            <person name="Gerwick W.H."/>
            <person name="Gerwick L."/>
        </authorList>
    </citation>
    <scope>NUCLEOTIDE SEQUENCE [LARGE SCALE GENOMIC DNA]</scope>
    <source>
        <strain evidence="4">3L</strain>
    </source>
</reference>
<dbReference type="Proteomes" id="UP000003959">
    <property type="component" value="Unassembled WGS sequence"/>
</dbReference>
<dbReference type="InterPro" id="IPR027417">
    <property type="entry name" value="P-loop_NTPase"/>
</dbReference>
<evidence type="ECO:0000259" key="2">
    <source>
        <dbReference type="PROSITE" id="PS50837"/>
    </source>
</evidence>